<dbReference type="EMBL" id="AP018929">
    <property type="protein sequence ID" value="BBG23044.1"/>
    <property type="molecule type" value="Genomic_DNA"/>
</dbReference>
<dbReference type="OrthoDB" id="21357at2157"/>
<accession>A0A510DSB1</accession>
<accession>A0A510E049</accession>
<evidence type="ECO:0000313" key="3">
    <source>
        <dbReference type="Proteomes" id="UP000322983"/>
    </source>
</evidence>
<evidence type="ECO:0000313" key="2">
    <source>
        <dbReference type="EMBL" id="BBG25807.1"/>
    </source>
</evidence>
<dbReference type="RefSeq" id="WP_054846300.1">
    <property type="nucleotide sequence ID" value="NZ_AP018929.1"/>
</dbReference>
<dbReference type="KEGG" id="step:IC006_0328"/>
<name>A0A510DSB1_9CREN</name>
<dbReference type="GeneID" id="41716809"/>
<sequence>MDTKLMKKYFIVLIILIIALIAIASVPKNSINGNTDTVTNTNTNMKQTPKTINSSEISDVSKIDSLMKLTLTYYSTVYNKTLHIYAECPYSSTYYLESDNFLADIALRYLNQSPQINFYGKVSLSPYLPLDGIHNFTWKFHDPSLEILNGNVVTCSFSNSSMPYLSWYEYADTSFLYSIYEVENGNLTLAEQAFSDGMNFWNGYGFMDDSYNGKYSSYKLALAIIAWKYINSTNSSFASSFEPEMSEIYNISYHLQSSIGGFFTCYEVFNGHVIPEGNVNTETTSLFVIAFLMKSGDPIYVKM</sequence>
<organism evidence="1 3">
    <name type="scientific">Sulfuracidifex tepidarius</name>
    <dbReference type="NCBI Taxonomy" id="1294262"/>
    <lineage>
        <taxon>Archaea</taxon>
        <taxon>Thermoproteota</taxon>
        <taxon>Thermoprotei</taxon>
        <taxon>Sulfolobales</taxon>
        <taxon>Sulfolobaceae</taxon>
        <taxon>Sulfuracidifex</taxon>
    </lineage>
</organism>
<proteinExistence type="predicted"/>
<dbReference type="AlphaFoldDB" id="A0A510DSB1"/>
<protein>
    <submittedName>
        <fullName evidence="1">Uncharacterized protein</fullName>
    </submittedName>
</protein>
<dbReference type="EMBL" id="AP018930">
    <property type="protein sequence ID" value="BBG25807.1"/>
    <property type="molecule type" value="Genomic_DNA"/>
</dbReference>
<keyword evidence="3" id="KW-1185">Reference proteome</keyword>
<evidence type="ECO:0000313" key="1">
    <source>
        <dbReference type="EMBL" id="BBG23044.1"/>
    </source>
</evidence>
<reference evidence="4" key="1">
    <citation type="submission" date="2018-09" db="EMBL/GenBank/DDBJ databases">
        <title>Complete Genome Sequencing of Sulfolobus sp. JCM 16834.</title>
        <authorList>
            <person name="Kato S."/>
            <person name="Itoh T."/>
            <person name="Ohkuma M."/>
        </authorList>
    </citation>
    <scope>NUCLEOTIDE SEQUENCE [LARGE SCALE GENOMIC DNA]</scope>
    <source>
        <strain evidence="4">IC-007</strain>
    </source>
</reference>
<reference evidence="1 3" key="2">
    <citation type="journal article" date="2020" name="Int. J. Syst. Evol. Microbiol.">
        <title>Sulfuracidifex tepidarius gen. nov., sp. nov. and transfer of Sulfolobus metallicus Huber and Stetter 1992 to the genus Sulfuracidifex as Sulfuracidifex metallicus comb. nov.</title>
        <authorList>
            <person name="Itoh T."/>
            <person name="Miura T."/>
            <person name="Sakai H.D."/>
            <person name="Kato S."/>
            <person name="Ohkuma M."/>
            <person name="Takashina T."/>
        </authorList>
    </citation>
    <scope>NUCLEOTIDE SEQUENCE [LARGE SCALE GENOMIC DNA]</scope>
    <source>
        <strain evidence="1 3">IC-006</strain>
        <strain evidence="2">IC-007</strain>
    </source>
</reference>
<evidence type="ECO:0000313" key="4">
    <source>
        <dbReference type="Proteomes" id="UP000325030"/>
    </source>
</evidence>
<dbReference type="Proteomes" id="UP000322983">
    <property type="component" value="Chromosome"/>
</dbReference>
<gene>
    <name evidence="1" type="ORF">IC006_0328</name>
    <name evidence="2" type="ORF">IC007_0312</name>
</gene>
<dbReference type="Proteomes" id="UP000325030">
    <property type="component" value="Chromosome"/>
</dbReference>